<dbReference type="InterPro" id="IPR001789">
    <property type="entry name" value="Sig_transdc_resp-reg_receiver"/>
</dbReference>
<dbReference type="GO" id="GO:0032993">
    <property type="term" value="C:protein-DNA complex"/>
    <property type="evidence" value="ECO:0007669"/>
    <property type="project" value="TreeGrafter"/>
</dbReference>
<organism evidence="12 13">
    <name type="scientific">Candidatus Stercoripulliclostridium merdipullorum</name>
    <dbReference type="NCBI Taxonomy" id="2840952"/>
    <lineage>
        <taxon>Bacteria</taxon>
        <taxon>Bacillati</taxon>
        <taxon>Bacillota</taxon>
        <taxon>Clostridia</taxon>
        <taxon>Eubacteriales</taxon>
        <taxon>Candidatus Stercoripulliclostridium</taxon>
    </lineage>
</organism>
<evidence type="ECO:0000256" key="1">
    <source>
        <dbReference type="ARBA" id="ARBA00018672"/>
    </source>
</evidence>
<dbReference type="GO" id="GO:0000976">
    <property type="term" value="F:transcription cis-regulatory region binding"/>
    <property type="evidence" value="ECO:0007669"/>
    <property type="project" value="TreeGrafter"/>
</dbReference>
<evidence type="ECO:0000256" key="8">
    <source>
        <dbReference type="PROSITE-ProRule" id="PRU00169"/>
    </source>
</evidence>
<evidence type="ECO:0000259" key="10">
    <source>
        <dbReference type="PROSITE" id="PS50110"/>
    </source>
</evidence>
<dbReference type="GO" id="GO:0005829">
    <property type="term" value="C:cytosol"/>
    <property type="evidence" value="ECO:0007669"/>
    <property type="project" value="TreeGrafter"/>
</dbReference>
<feature type="domain" description="OmpR/PhoB-type" evidence="11">
    <location>
        <begin position="123"/>
        <end position="222"/>
    </location>
</feature>
<dbReference type="PANTHER" id="PTHR48111:SF1">
    <property type="entry name" value="TWO-COMPONENT RESPONSE REGULATOR ORR33"/>
    <property type="match status" value="1"/>
</dbReference>
<keyword evidence="6" id="KW-0804">Transcription</keyword>
<reference evidence="12" key="1">
    <citation type="submission" date="2020-10" db="EMBL/GenBank/DDBJ databases">
        <authorList>
            <person name="Gilroy R."/>
        </authorList>
    </citation>
    <scope>NUCLEOTIDE SEQUENCE</scope>
    <source>
        <strain evidence="12">23406</strain>
    </source>
</reference>
<keyword evidence="5 9" id="KW-0238">DNA-binding</keyword>
<dbReference type="PROSITE" id="PS51755">
    <property type="entry name" value="OMPR_PHOB"/>
    <property type="match status" value="1"/>
</dbReference>
<sequence>MKTVECKNILIVEDGDALRQSLTEHFGCRNAVRTAKTLAEGCAALAEATFDAVILDLVLPDGNGLSLFDALNSETPVVILSDLGSDESILEGLGRGAADYLVKPVSLSVLEAKLALRMLPPKEAVLSKNGLRIDLSKRTVRFFDTPIDLTSSEFNILAFLMRNAGKSFSAAEIYEQIWQMPHLNTQTIRIHLHNLRKKLMQISDECGALIMTEFGKGYFFRG</sequence>
<evidence type="ECO:0000256" key="4">
    <source>
        <dbReference type="ARBA" id="ARBA00023015"/>
    </source>
</evidence>
<dbReference type="Pfam" id="PF00072">
    <property type="entry name" value="Response_reg"/>
    <property type="match status" value="1"/>
</dbReference>
<dbReference type="Gene3D" id="1.10.10.10">
    <property type="entry name" value="Winged helix-like DNA-binding domain superfamily/Winged helix DNA-binding domain"/>
    <property type="match status" value="1"/>
</dbReference>
<dbReference type="CDD" id="cd00383">
    <property type="entry name" value="trans_reg_C"/>
    <property type="match status" value="1"/>
</dbReference>
<dbReference type="PANTHER" id="PTHR48111">
    <property type="entry name" value="REGULATOR OF RPOS"/>
    <property type="match status" value="1"/>
</dbReference>
<dbReference type="SUPFAM" id="SSF52172">
    <property type="entry name" value="CheY-like"/>
    <property type="match status" value="1"/>
</dbReference>
<dbReference type="SMART" id="SM00862">
    <property type="entry name" value="Trans_reg_C"/>
    <property type="match status" value="1"/>
</dbReference>
<dbReference type="SMART" id="SM00448">
    <property type="entry name" value="REC"/>
    <property type="match status" value="1"/>
</dbReference>
<protein>
    <recommendedName>
        <fullName evidence="1">Stage 0 sporulation protein A homolog</fullName>
    </recommendedName>
</protein>
<evidence type="ECO:0000256" key="5">
    <source>
        <dbReference type="ARBA" id="ARBA00023125"/>
    </source>
</evidence>
<dbReference type="InterPro" id="IPR036388">
    <property type="entry name" value="WH-like_DNA-bd_sf"/>
</dbReference>
<name>A0A9D1SY78_9FIRM</name>
<reference evidence="12" key="2">
    <citation type="journal article" date="2021" name="PeerJ">
        <title>Extensive microbial diversity within the chicken gut microbiome revealed by metagenomics and culture.</title>
        <authorList>
            <person name="Gilroy R."/>
            <person name="Ravi A."/>
            <person name="Getino M."/>
            <person name="Pursley I."/>
            <person name="Horton D.L."/>
            <person name="Alikhan N.F."/>
            <person name="Baker D."/>
            <person name="Gharbi K."/>
            <person name="Hall N."/>
            <person name="Watson M."/>
            <person name="Adriaenssens E.M."/>
            <person name="Foster-Nyarko E."/>
            <person name="Jarju S."/>
            <person name="Secka A."/>
            <person name="Antonio M."/>
            <person name="Oren A."/>
            <person name="Chaudhuri R.R."/>
            <person name="La Ragione R."/>
            <person name="Hildebrand F."/>
            <person name="Pallen M.J."/>
        </authorList>
    </citation>
    <scope>NUCLEOTIDE SEQUENCE</scope>
    <source>
        <strain evidence="12">23406</strain>
    </source>
</reference>
<evidence type="ECO:0000313" key="12">
    <source>
        <dbReference type="EMBL" id="HIV00627.1"/>
    </source>
</evidence>
<dbReference type="Pfam" id="PF00486">
    <property type="entry name" value="Trans_reg_C"/>
    <property type="match status" value="1"/>
</dbReference>
<feature type="domain" description="Response regulatory" evidence="10">
    <location>
        <begin position="8"/>
        <end position="118"/>
    </location>
</feature>
<feature type="modified residue" description="4-aspartylphosphate" evidence="8">
    <location>
        <position position="56"/>
    </location>
</feature>
<evidence type="ECO:0000259" key="11">
    <source>
        <dbReference type="PROSITE" id="PS51755"/>
    </source>
</evidence>
<accession>A0A9D1SY78</accession>
<gene>
    <name evidence="12" type="ORF">IAB14_05915</name>
</gene>
<dbReference type="Proteomes" id="UP000886891">
    <property type="component" value="Unassembled WGS sequence"/>
</dbReference>
<dbReference type="GO" id="GO:0006355">
    <property type="term" value="P:regulation of DNA-templated transcription"/>
    <property type="evidence" value="ECO:0007669"/>
    <property type="project" value="InterPro"/>
</dbReference>
<dbReference type="GO" id="GO:0000156">
    <property type="term" value="F:phosphorelay response regulator activity"/>
    <property type="evidence" value="ECO:0007669"/>
    <property type="project" value="TreeGrafter"/>
</dbReference>
<evidence type="ECO:0000256" key="6">
    <source>
        <dbReference type="ARBA" id="ARBA00023163"/>
    </source>
</evidence>
<dbReference type="InterPro" id="IPR039420">
    <property type="entry name" value="WalR-like"/>
</dbReference>
<evidence type="ECO:0000256" key="7">
    <source>
        <dbReference type="ARBA" id="ARBA00024867"/>
    </source>
</evidence>
<dbReference type="Gene3D" id="3.40.50.2300">
    <property type="match status" value="1"/>
</dbReference>
<dbReference type="PROSITE" id="PS50110">
    <property type="entry name" value="RESPONSE_REGULATORY"/>
    <property type="match status" value="1"/>
</dbReference>
<evidence type="ECO:0000256" key="9">
    <source>
        <dbReference type="PROSITE-ProRule" id="PRU01091"/>
    </source>
</evidence>
<keyword evidence="3" id="KW-0902">Two-component regulatory system</keyword>
<dbReference type="InterPro" id="IPR011006">
    <property type="entry name" value="CheY-like_superfamily"/>
</dbReference>
<evidence type="ECO:0000256" key="3">
    <source>
        <dbReference type="ARBA" id="ARBA00023012"/>
    </source>
</evidence>
<dbReference type="InterPro" id="IPR001867">
    <property type="entry name" value="OmpR/PhoB-type_DNA-bd"/>
</dbReference>
<proteinExistence type="predicted"/>
<evidence type="ECO:0000313" key="13">
    <source>
        <dbReference type="Proteomes" id="UP000886891"/>
    </source>
</evidence>
<comment type="function">
    <text evidence="7">May play the central regulatory role in sporulation. It may be an element of the effector pathway responsible for the activation of sporulation genes in response to nutritional stress. Spo0A may act in concert with spo0H (a sigma factor) to control the expression of some genes that are critical to the sporulation process.</text>
</comment>
<feature type="DNA-binding region" description="OmpR/PhoB-type" evidence="9">
    <location>
        <begin position="123"/>
        <end position="222"/>
    </location>
</feature>
<keyword evidence="4" id="KW-0805">Transcription regulation</keyword>
<dbReference type="EMBL" id="DVOH01000046">
    <property type="protein sequence ID" value="HIV00627.1"/>
    <property type="molecule type" value="Genomic_DNA"/>
</dbReference>
<dbReference type="AlphaFoldDB" id="A0A9D1SY78"/>
<comment type="caution">
    <text evidence="12">The sequence shown here is derived from an EMBL/GenBank/DDBJ whole genome shotgun (WGS) entry which is preliminary data.</text>
</comment>
<evidence type="ECO:0000256" key="2">
    <source>
        <dbReference type="ARBA" id="ARBA00022553"/>
    </source>
</evidence>
<keyword evidence="2 8" id="KW-0597">Phosphoprotein</keyword>